<keyword evidence="4 11" id="KW-0436">Ligase</keyword>
<evidence type="ECO:0000256" key="8">
    <source>
        <dbReference type="ARBA" id="ARBA00022917"/>
    </source>
</evidence>
<dbReference type="InterPro" id="IPR004365">
    <property type="entry name" value="NA-bd_OB_tRNA"/>
</dbReference>
<comment type="subcellular location">
    <subcellularLocation>
        <location evidence="1 11">Cytoplasm</location>
    </subcellularLocation>
</comment>
<dbReference type="InterPro" id="IPR006195">
    <property type="entry name" value="aa-tRNA-synth_II"/>
</dbReference>
<dbReference type="HAMAP" id="MF_00252">
    <property type="entry name" value="Lys_tRNA_synth_class2"/>
    <property type="match status" value="1"/>
</dbReference>
<dbReference type="Pfam" id="PF01336">
    <property type="entry name" value="tRNA_anti-codon"/>
    <property type="match status" value="1"/>
</dbReference>
<accession>A0A4R8M5Q3</accession>
<dbReference type="RefSeq" id="WP_243833930.1">
    <property type="nucleotide sequence ID" value="NZ_SORI01000021.1"/>
</dbReference>
<dbReference type="InterPro" id="IPR012340">
    <property type="entry name" value="NA-bd_OB-fold"/>
</dbReference>
<evidence type="ECO:0000256" key="9">
    <source>
        <dbReference type="ARBA" id="ARBA00023146"/>
    </source>
</evidence>
<keyword evidence="9 11" id="KW-0030">Aminoacyl-tRNA synthetase</keyword>
<keyword evidence="11 12" id="KW-0460">Magnesium</keyword>
<dbReference type="FunFam" id="3.30.930.10:FF:000238">
    <property type="entry name" value="Lysine--tRNA ligase"/>
    <property type="match status" value="1"/>
</dbReference>
<gene>
    <name evidence="11" type="primary">lysS</name>
    <name evidence="15" type="ORF">C8D99_12113</name>
</gene>
<protein>
    <recommendedName>
        <fullName evidence="11">Lysine--tRNA ligase</fullName>
        <ecNumber evidence="11">6.1.1.6</ecNumber>
    </recommendedName>
    <alternativeName>
        <fullName evidence="11">Lysyl-tRNA synthetase</fullName>
        <shortName evidence="11">LysRS</shortName>
    </alternativeName>
</protein>
<comment type="subunit">
    <text evidence="11">Homodimer.</text>
</comment>
<dbReference type="InterPro" id="IPR044136">
    <property type="entry name" value="Lys-tRNA-ligase_II_N"/>
</dbReference>
<dbReference type="SUPFAM" id="SSF50249">
    <property type="entry name" value="Nucleic acid-binding proteins"/>
    <property type="match status" value="1"/>
</dbReference>
<feature type="region of interest" description="Disordered" evidence="13">
    <location>
        <begin position="1"/>
        <end position="22"/>
    </location>
</feature>
<dbReference type="PANTHER" id="PTHR42918">
    <property type="entry name" value="LYSYL-TRNA SYNTHETASE"/>
    <property type="match status" value="1"/>
</dbReference>
<dbReference type="GO" id="GO:0000049">
    <property type="term" value="F:tRNA binding"/>
    <property type="evidence" value="ECO:0007669"/>
    <property type="project" value="TreeGrafter"/>
</dbReference>
<dbReference type="Proteomes" id="UP000295066">
    <property type="component" value="Unassembled WGS sequence"/>
</dbReference>
<dbReference type="PRINTS" id="PR00982">
    <property type="entry name" value="TRNASYNTHLYS"/>
</dbReference>
<dbReference type="InterPro" id="IPR045864">
    <property type="entry name" value="aa-tRNA-synth_II/BPL/LPL"/>
</dbReference>
<evidence type="ECO:0000256" key="3">
    <source>
        <dbReference type="ARBA" id="ARBA00022490"/>
    </source>
</evidence>
<proteinExistence type="inferred from homology"/>
<dbReference type="GO" id="GO:0004824">
    <property type="term" value="F:lysine-tRNA ligase activity"/>
    <property type="evidence" value="ECO:0007669"/>
    <property type="project" value="UniProtKB-UniRule"/>
</dbReference>
<evidence type="ECO:0000313" key="16">
    <source>
        <dbReference type="Proteomes" id="UP000295066"/>
    </source>
</evidence>
<dbReference type="Gene3D" id="3.30.930.10">
    <property type="entry name" value="Bira Bifunctional Protein, Domain 2"/>
    <property type="match status" value="1"/>
</dbReference>
<evidence type="ECO:0000256" key="10">
    <source>
        <dbReference type="ARBA" id="ARBA00048573"/>
    </source>
</evidence>
<keyword evidence="16" id="KW-1185">Reference proteome</keyword>
<keyword evidence="3 11" id="KW-0963">Cytoplasm</keyword>
<dbReference type="NCBIfam" id="TIGR00499">
    <property type="entry name" value="lysS_bact"/>
    <property type="match status" value="1"/>
</dbReference>
<dbReference type="CDD" id="cd04322">
    <property type="entry name" value="LysRS_N"/>
    <property type="match status" value="1"/>
</dbReference>
<name>A0A4R8M5Q3_9BACT</name>
<evidence type="ECO:0000256" key="4">
    <source>
        <dbReference type="ARBA" id="ARBA00022598"/>
    </source>
</evidence>
<feature type="binding site" evidence="11">
    <location>
        <position position="431"/>
    </location>
    <ligand>
        <name>Mg(2+)</name>
        <dbReference type="ChEBI" id="CHEBI:18420"/>
        <label>1</label>
    </ligand>
</feature>
<keyword evidence="6 11" id="KW-0547">Nucleotide-binding</keyword>
<evidence type="ECO:0000313" key="15">
    <source>
        <dbReference type="EMBL" id="TDY55888.1"/>
    </source>
</evidence>
<dbReference type="AlphaFoldDB" id="A0A4R8M5Q3"/>
<evidence type="ECO:0000256" key="11">
    <source>
        <dbReference type="HAMAP-Rule" id="MF_00252"/>
    </source>
</evidence>
<dbReference type="GO" id="GO:0005524">
    <property type="term" value="F:ATP binding"/>
    <property type="evidence" value="ECO:0007669"/>
    <property type="project" value="UniProtKB-UniRule"/>
</dbReference>
<evidence type="ECO:0000256" key="5">
    <source>
        <dbReference type="ARBA" id="ARBA00022723"/>
    </source>
</evidence>
<dbReference type="NCBIfam" id="NF001756">
    <property type="entry name" value="PRK00484.1"/>
    <property type="match status" value="1"/>
</dbReference>
<feature type="binding site" evidence="11">
    <location>
        <position position="431"/>
    </location>
    <ligand>
        <name>Mg(2+)</name>
        <dbReference type="ChEBI" id="CHEBI:18420"/>
        <label>2</label>
    </ligand>
</feature>
<keyword evidence="8 11" id="KW-0648">Protein biosynthesis</keyword>
<comment type="cofactor">
    <cofactor evidence="11 12">
        <name>Mg(2+)</name>
        <dbReference type="ChEBI" id="CHEBI:18420"/>
    </cofactor>
    <text evidence="11 12">Binds 3 Mg(2+) ions per subunit.</text>
</comment>
<evidence type="ECO:0000256" key="13">
    <source>
        <dbReference type="SAM" id="MobiDB-lite"/>
    </source>
</evidence>
<keyword evidence="5 11" id="KW-0479">Metal-binding</keyword>
<dbReference type="GO" id="GO:0006430">
    <property type="term" value="P:lysyl-tRNA aminoacylation"/>
    <property type="evidence" value="ECO:0007669"/>
    <property type="project" value="UniProtKB-UniRule"/>
</dbReference>
<comment type="similarity">
    <text evidence="2 11">Belongs to the class-II aminoacyl-tRNA synthetase family.</text>
</comment>
<dbReference type="Pfam" id="PF00152">
    <property type="entry name" value="tRNA-synt_2"/>
    <property type="match status" value="1"/>
</dbReference>
<sequence>MDAQYEKDAPNRLPQGNDGEDEIVRQRKDKLERLIAEEGYNPYLVEKWDRKHSLAYVRENFSHLAEDELDESVTIVTAGRVMTLRKHGKAAFANLADETDNLQLYFQFNAMGEEKYTFAKKWVDSGDWVGIVGHPFRTQRGELTIHVRECVLLCKALRPLPEKWHGLKDTEVRYRQRYTDLIANPEVRETFRKRSKIISSIRKTLEDHGTIEVETPILSVLAGGANARPFKTFHNALGMEMYLRIATELYLKRLVVGMFGRVYEMGKNFRNEGLDTMHNPEFTAMEVYWAYADYHDMMDLTEEIIRNAADVVCGAGNPRKLRFQDVDLDFDKPFKRGSMLDLVAEYTGVDFRNISDDDEARRIGKDRGVEIKGTESRFTVLNLMFETFVEEKLIQPTFVTGHPTEISPLAKRDPENPDYTRRFELFICGKEVANAFSELNDPIDQRGRFEDQLKKKEAGDDEAHDFDEDFINAIETGLPPTGGLGIGVDRLVMFLTDSRSIRDVILFPTMKPLPSRTREDGGEDAGE</sequence>
<dbReference type="GO" id="GO:0000287">
    <property type="term" value="F:magnesium ion binding"/>
    <property type="evidence" value="ECO:0007669"/>
    <property type="project" value="UniProtKB-UniRule"/>
</dbReference>
<dbReference type="PROSITE" id="PS50862">
    <property type="entry name" value="AA_TRNA_LIGASE_II"/>
    <property type="match status" value="1"/>
</dbReference>
<dbReference type="InterPro" id="IPR004364">
    <property type="entry name" value="Aa-tRNA-synt_II"/>
</dbReference>
<keyword evidence="7 11" id="KW-0067">ATP-binding</keyword>
<feature type="compositionally biased region" description="Basic and acidic residues" evidence="13">
    <location>
        <begin position="1"/>
        <end position="10"/>
    </location>
</feature>
<dbReference type="EC" id="6.1.1.6" evidence="11"/>
<dbReference type="InterPro" id="IPR002313">
    <property type="entry name" value="Lys-tRNA-ligase_II"/>
</dbReference>
<dbReference type="Gene3D" id="2.40.50.140">
    <property type="entry name" value="Nucleic acid-binding proteins"/>
    <property type="match status" value="1"/>
</dbReference>
<reference evidence="15 16" key="1">
    <citation type="submission" date="2019-03" db="EMBL/GenBank/DDBJ databases">
        <title>Genomic Encyclopedia of Type Strains, Phase IV (KMG-IV): sequencing the most valuable type-strain genomes for metagenomic binning, comparative biology and taxonomic classification.</title>
        <authorList>
            <person name="Goeker M."/>
        </authorList>
    </citation>
    <scope>NUCLEOTIDE SEQUENCE [LARGE SCALE GENOMIC DNA]</scope>
    <source>
        <strain evidence="15 16">DSM 25964</strain>
    </source>
</reference>
<evidence type="ECO:0000256" key="6">
    <source>
        <dbReference type="ARBA" id="ARBA00022741"/>
    </source>
</evidence>
<comment type="catalytic activity">
    <reaction evidence="10 11 12">
        <text>tRNA(Lys) + L-lysine + ATP = L-lysyl-tRNA(Lys) + AMP + diphosphate</text>
        <dbReference type="Rhea" id="RHEA:20792"/>
        <dbReference type="Rhea" id="RHEA-COMP:9696"/>
        <dbReference type="Rhea" id="RHEA-COMP:9697"/>
        <dbReference type="ChEBI" id="CHEBI:30616"/>
        <dbReference type="ChEBI" id="CHEBI:32551"/>
        <dbReference type="ChEBI" id="CHEBI:33019"/>
        <dbReference type="ChEBI" id="CHEBI:78442"/>
        <dbReference type="ChEBI" id="CHEBI:78529"/>
        <dbReference type="ChEBI" id="CHEBI:456215"/>
        <dbReference type="EC" id="6.1.1.6"/>
    </reaction>
</comment>
<dbReference type="PANTHER" id="PTHR42918:SF15">
    <property type="entry name" value="LYSINE--TRNA LIGASE, CHLOROPLASTIC_MITOCHONDRIAL"/>
    <property type="match status" value="1"/>
</dbReference>
<feature type="domain" description="Aminoacyl-transfer RNA synthetases class-II family profile" evidence="14">
    <location>
        <begin position="191"/>
        <end position="512"/>
    </location>
</feature>
<evidence type="ECO:0000259" key="14">
    <source>
        <dbReference type="PROSITE" id="PS50862"/>
    </source>
</evidence>
<dbReference type="InterPro" id="IPR018149">
    <property type="entry name" value="Lys-tRNA-synth_II_C"/>
</dbReference>
<evidence type="ECO:0000256" key="7">
    <source>
        <dbReference type="ARBA" id="ARBA00022840"/>
    </source>
</evidence>
<comment type="caution">
    <text evidence="15">The sequence shown here is derived from an EMBL/GenBank/DDBJ whole genome shotgun (WGS) entry which is preliminary data.</text>
</comment>
<dbReference type="CDD" id="cd00775">
    <property type="entry name" value="LysRS_core"/>
    <property type="match status" value="1"/>
</dbReference>
<dbReference type="GO" id="GO:0005829">
    <property type="term" value="C:cytosol"/>
    <property type="evidence" value="ECO:0007669"/>
    <property type="project" value="TreeGrafter"/>
</dbReference>
<feature type="binding site" evidence="11">
    <location>
        <position position="424"/>
    </location>
    <ligand>
        <name>Mg(2+)</name>
        <dbReference type="ChEBI" id="CHEBI:18420"/>
        <label>1</label>
    </ligand>
</feature>
<evidence type="ECO:0000256" key="2">
    <source>
        <dbReference type="ARBA" id="ARBA00008226"/>
    </source>
</evidence>
<evidence type="ECO:0000256" key="12">
    <source>
        <dbReference type="RuleBase" id="RU000336"/>
    </source>
</evidence>
<evidence type="ECO:0000256" key="1">
    <source>
        <dbReference type="ARBA" id="ARBA00004496"/>
    </source>
</evidence>
<dbReference type="SUPFAM" id="SSF55681">
    <property type="entry name" value="Class II aaRS and biotin synthetases"/>
    <property type="match status" value="1"/>
</dbReference>
<organism evidence="15 16">
    <name type="scientific">Aminivibrio pyruvatiphilus</name>
    <dbReference type="NCBI Taxonomy" id="1005740"/>
    <lineage>
        <taxon>Bacteria</taxon>
        <taxon>Thermotogati</taxon>
        <taxon>Synergistota</taxon>
        <taxon>Synergistia</taxon>
        <taxon>Synergistales</taxon>
        <taxon>Aminobacteriaceae</taxon>
        <taxon>Aminivibrio</taxon>
    </lineage>
</organism>
<dbReference type="EMBL" id="SORI01000021">
    <property type="protein sequence ID" value="TDY55888.1"/>
    <property type="molecule type" value="Genomic_DNA"/>
</dbReference>